<dbReference type="EMBL" id="LR899919">
    <property type="protein sequence ID" value="CAD7243296.1"/>
    <property type="molecule type" value="Genomic_DNA"/>
</dbReference>
<gene>
    <name evidence="1" type="ORF">DSTB1V02_LOCUS3221</name>
</gene>
<accession>A0A7R8X3V0</accession>
<dbReference type="AlphaFoldDB" id="A0A7R8X3V0"/>
<sequence>MRIRIHAGEAWCPKEHDIQYIRECLGPDLGYVCLQTTPVLNAFSVLVPPDWNAAGLEVVKAPIPNYFPEMSEDKVHAWHVFSPATQHSMEPVLYFQKLTDYKNTSTEFTAGITPTMQSYLANRTIATAHHRFHWQSETGYMCWDQRPSSGDVGRRLYRGENVTAMDGKDDLRRRERSDHPLRLQALWTMAAGSYEADRPMDEYWAPLILRFCANCVFVY</sequence>
<reference evidence="1" key="1">
    <citation type="submission" date="2020-11" db="EMBL/GenBank/DDBJ databases">
        <authorList>
            <person name="Tran Van P."/>
        </authorList>
    </citation>
    <scope>NUCLEOTIDE SEQUENCE</scope>
</reference>
<evidence type="ECO:0000313" key="2">
    <source>
        <dbReference type="Proteomes" id="UP000677054"/>
    </source>
</evidence>
<evidence type="ECO:0000313" key="1">
    <source>
        <dbReference type="EMBL" id="CAD7243296.1"/>
    </source>
</evidence>
<dbReference type="Proteomes" id="UP000677054">
    <property type="component" value="Unassembled WGS sequence"/>
</dbReference>
<name>A0A7R8X3V0_9CRUS</name>
<protein>
    <submittedName>
        <fullName evidence="1">Uncharacterized protein</fullName>
    </submittedName>
</protein>
<keyword evidence="2" id="KW-1185">Reference proteome</keyword>
<proteinExistence type="predicted"/>
<dbReference type="EMBL" id="CAJPEV010000402">
    <property type="protein sequence ID" value="CAG0884913.1"/>
    <property type="molecule type" value="Genomic_DNA"/>
</dbReference>
<organism evidence="1">
    <name type="scientific">Darwinula stevensoni</name>
    <dbReference type="NCBI Taxonomy" id="69355"/>
    <lineage>
        <taxon>Eukaryota</taxon>
        <taxon>Metazoa</taxon>
        <taxon>Ecdysozoa</taxon>
        <taxon>Arthropoda</taxon>
        <taxon>Crustacea</taxon>
        <taxon>Oligostraca</taxon>
        <taxon>Ostracoda</taxon>
        <taxon>Podocopa</taxon>
        <taxon>Podocopida</taxon>
        <taxon>Darwinulocopina</taxon>
        <taxon>Darwinuloidea</taxon>
        <taxon>Darwinulidae</taxon>
        <taxon>Darwinula</taxon>
    </lineage>
</organism>